<proteinExistence type="predicted"/>
<evidence type="ECO:0000313" key="2">
    <source>
        <dbReference type="Proteomes" id="UP000464954"/>
    </source>
</evidence>
<accession>A0A6P1MAN6</accession>
<dbReference type="Proteomes" id="UP000464954">
    <property type="component" value="Chromosome"/>
</dbReference>
<sequence>MGLFLQAVSFPPCQVSVFRWVLFCEGKRVPLTKKVESLEAIAQHNRDLLKRLLALFERSLCQKDISHKEMLGTINKRFDQIEKSIVPNAVRGAGTLSSASIGGKTRSAKYEPCYEEAREFIREYHEKHPSVSFTQARKRAAHHLALSLGTLRSHIKKEDFADW</sequence>
<keyword evidence="2" id="KW-1185">Reference proteome</keyword>
<evidence type="ECO:0000313" key="1">
    <source>
        <dbReference type="EMBL" id="QHI70163.1"/>
    </source>
</evidence>
<organism evidence="1 2">
    <name type="scientific">Tichowtungia aerotolerans</name>
    <dbReference type="NCBI Taxonomy" id="2697043"/>
    <lineage>
        <taxon>Bacteria</taxon>
        <taxon>Pseudomonadati</taxon>
        <taxon>Kiritimatiellota</taxon>
        <taxon>Tichowtungiia</taxon>
        <taxon>Tichowtungiales</taxon>
        <taxon>Tichowtungiaceae</taxon>
        <taxon>Tichowtungia</taxon>
    </lineage>
</organism>
<protein>
    <submittedName>
        <fullName evidence="1">Uncharacterized protein</fullName>
    </submittedName>
</protein>
<dbReference type="EMBL" id="CP047593">
    <property type="protein sequence ID" value="QHI70163.1"/>
    <property type="molecule type" value="Genomic_DNA"/>
</dbReference>
<dbReference type="RefSeq" id="WP_160629342.1">
    <property type="nucleotide sequence ID" value="NZ_CP047593.1"/>
</dbReference>
<reference evidence="1 2" key="1">
    <citation type="submission" date="2020-01" db="EMBL/GenBank/DDBJ databases">
        <title>Ponticoccus aerotolerans gen. nov., sp. nov., an anaerobic bacterium and proposal of Ponticoccusceae fam. nov., Ponticoccusles ord. nov. and Ponticoccuse classis nov. in the phylum Kiritimatiellaeota.</title>
        <authorList>
            <person name="Zhou L.Y."/>
            <person name="Du Z.J."/>
        </authorList>
    </citation>
    <scope>NUCLEOTIDE SEQUENCE [LARGE SCALE GENOMIC DNA]</scope>
    <source>
        <strain evidence="1 2">S-5007</strain>
    </source>
</reference>
<dbReference type="AlphaFoldDB" id="A0A6P1MAN6"/>
<dbReference type="KEGG" id="taer:GT409_12140"/>
<name>A0A6P1MAN6_9BACT</name>
<gene>
    <name evidence="1" type="ORF">GT409_12140</name>
</gene>